<feature type="transmembrane region" description="Helical" evidence="8">
    <location>
        <begin position="429"/>
        <end position="449"/>
    </location>
</feature>
<feature type="transmembrane region" description="Helical" evidence="8">
    <location>
        <begin position="461"/>
        <end position="480"/>
    </location>
</feature>
<feature type="transmembrane region" description="Helical" evidence="8">
    <location>
        <begin position="976"/>
        <end position="1002"/>
    </location>
</feature>
<dbReference type="Gene3D" id="1.20.1640.10">
    <property type="entry name" value="Multidrug efflux transporter AcrB transmembrane domain"/>
    <property type="match status" value="2"/>
</dbReference>
<evidence type="ECO:0000256" key="2">
    <source>
        <dbReference type="ARBA" id="ARBA00022448"/>
    </source>
</evidence>
<evidence type="ECO:0000256" key="5">
    <source>
        <dbReference type="ARBA" id="ARBA00022692"/>
    </source>
</evidence>
<dbReference type="Gene3D" id="3.30.70.1320">
    <property type="entry name" value="Multidrug efflux transporter AcrB pore domain like"/>
    <property type="match status" value="1"/>
</dbReference>
<keyword evidence="6 8" id="KW-1133">Transmembrane helix</keyword>
<dbReference type="PRINTS" id="PR00702">
    <property type="entry name" value="ACRIFLAVINRP"/>
</dbReference>
<name>A0A3N1MAP9_9PROT</name>
<organism evidence="9 10">
    <name type="scientific">Stella humosa</name>
    <dbReference type="NCBI Taxonomy" id="94"/>
    <lineage>
        <taxon>Bacteria</taxon>
        <taxon>Pseudomonadati</taxon>
        <taxon>Pseudomonadota</taxon>
        <taxon>Alphaproteobacteria</taxon>
        <taxon>Rhodospirillales</taxon>
        <taxon>Stellaceae</taxon>
        <taxon>Stella</taxon>
    </lineage>
</organism>
<sequence>MDYRFFIERPVFSTVISLIVVLIGVVSFLQLTVREYPNIDEPIVSVRTSYLGASAEIIETQVTQVLEDSIAGIEGIETITSSSQPELSNITVRFRLNIDPDVAANDVRDRVGRVRGRLPDEIEEPIIAKVEADAQAVIFVAFTSDRQPTIEISDYADRFVKDRLQTLPGVSEVRIFGERRYAMRIWLDRARLAAYALTVQDVENALSQQNVEIPSGRIESLDREFTVLSRTGLRTPAEFSRIVVKDAGGFAVRIGDVGRVELGPTDERRITRYNGKTAVILGIVKQATANPLDVSRGLRQMMPDLVAGLPAGMNAVVSYDKSVFIDRSISAVYTTVGEAVALVVLVILLFLRSLRATLIPLVTIPVSLIGACTLLYAFGFSINTLTLLAMVLAIGLVVDDAIVVLENVHRHMESGMKPVAAAIRGIREISGPVIAMTLTLAAVYAPVAFTPGRTGRLFTEFALTLAGAVVVSGFVALTLTPMMCSKLLRHHDHHGRVYMALERVFDAMTRGYRRALSASLTVRPLVVLVGLGVAGASAFFFLNLRSELAPVEDQGVIFTSGSAPEGATVDYTARYGRELEKVLGAVPEIAHQFVIVGSRAVNELISFSTLRPWEQRERRQQDIVAEMQPNLRQIAGVRASANNPGAFGESARNKPIEFVIQTSESYAVLDGYVDQVLEAAGRYPGFINLDSDLRLNKPQIEVEVNRDRVADVGASIVNVGRTLESLLGGRQVTRFNQNGEQYDVIVQVAPEGRRTSDDVGDIYVRGQGGTMIQLSNLVDVRETISPKELNRFNQLRSATITANLAPGYAMGEALAALETATRDTLPQTVRYDYGGQSRAFREAGSSLYFIFALALVFIFLVLSAQFESFVDPFIIMLTVPLSITGALMALWLTGGTLNVYSQIGLVTLIGLITKHGILIVQFANQLQDEGRSVRDAVTEAAVLRLRPILMTTGAMVLGAVPLAIAAGAGAESRQSIGWVIVGGMTFGTPLTLFIVPVAYMYLSRMRRRPAEEAGVARGLQPAE</sequence>
<dbReference type="OrthoDB" id="9806532at2"/>
<evidence type="ECO:0000256" key="3">
    <source>
        <dbReference type="ARBA" id="ARBA00022475"/>
    </source>
</evidence>
<protein>
    <submittedName>
        <fullName evidence="9">Multidrug efflux pump</fullName>
    </submittedName>
</protein>
<dbReference type="GO" id="GO:0042910">
    <property type="term" value="F:xenobiotic transmembrane transporter activity"/>
    <property type="evidence" value="ECO:0007669"/>
    <property type="project" value="TreeGrafter"/>
</dbReference>
<evidence type="ECO:0000256" key="8">
    <source>
        <dbReference type="SAM" id="Phobius"/>
    </source>
</evidence>
<dbReference type="GO" id="GO:0005886">
    <property type="term" value="C:plasma membrane"/>
    <property type="evidence" value="ECO:0007669"/>
    <property type="project" value="UniProtKB-SubCell"/>
</dbReference>
<dbReference type="Pfam" id="PF00873">
    <property type="entry name" value="ACR_tran"/>
    <property type="match status" value="1"/>
</dbReference>
<feature type="transmembrane region" description="Helical" evidence="8">
    <location>
        <begin position="520"/>
        <end position="542"/>
    </location>
</feature>
<feature type="transmembrane region" description="Helical" evidence="8">
    <location>
        <begin position="12"/>
        <end position="33"/>
    </location>
</feature>
<gene>
    <name evidence="9" type="ORF">EDC65_1931</name>
</gene>
<dbReference type="FunFam" id="1.20.1640.10:FF:000001">
    <property type="entry name" value="Efflux pump membrane transporter"/>
    <property type="match status" value="1"/>
</dbReference>
<dbReference type="PANTHER" id="PTHR32063:SF28">
    <property type="entry name" value="BLR2861 PROTEIN"/>
    <property type="match status" value="1"/>
</dbReference>
<feature type="transmembrane region" description="Helical" evidence="8">
    <location>
        <begin position="847"/>
        <end position="866"/>
    </location>
</feature>
<feature type="transmembrane region" description="Helical" evidence="8">
    <location>
        <begin position="873"/>
        <end position="893"/>
    </location>
</feature>
<comment type="caution">
    <text evidence="9">The sequence shown here is derived from an EMBL/GenBank/DDBJ whole genome shotgun (WGS) entry which is preliminary data.</text>
</comment>
<feature type="transmembrane region" description="Helical" evidence="8">
    <location>
        <begin position="945"/>
        <end position="970"/>
    </location>
</feature>
<keyword evidence="5 8" id="KW-0812">Transmembrane</keyword>
<dbReference type="PANTHER" id="PTHR32063">
    <property type="match status" value="1"/>
</dbReference>
<feature type="transmembrane region" description="Helical" evidence="8">
    <location>
        <begin position="331"/>
        <end position="351"/>
    </location>
</feature>
<dbReference type="Gene3D" id="3.30.2090.10">
    <property type="entry name" value="Multidrug efflux transporter AcrB TolC docking domain, DN and DC subdomains"/>
    <property type="match status" value="2"/>
</dbReference>
<accession>A0A3N1MAP9</accession>
<evidence type="ECO:0000256" key="4">
    <source>
        <dbReference type="ARBA" id="ARBA00022519"/>
    </source>
</evidence>
<keyword evidence="4" id="KW-0997">Cell inner membrane</keyword>
<evidence type="ECO:0000256" key="6">
    <source>
        <dbReference type="ARBA" id="ARBA00022989"/>
    </source>
</evidence>
<evidence type="ECO:0000313" key="10">
    <source>
        <dbReference type="Proteomes" id="UP000278222"/>
    </source>
</evidence>
<dbReference type="InterPro" id="IPR001036">
    <property type="entry name" value="Acrflvin-R"/>
</dbReference>
<evidence type="ECO:0000256" key="1">
    <source>
        <dbReference type="ARBA" id="ARBA00004429"/>
    </source>
</evidence>
<dbReference type="EMBL" id="RJKX01000013">
    <property type="protein sequence ID" value="ROQ00135.1"/>
    <property type="molecule type" value="Genomic_DNA"/>
</dbReference>
<dbReference type="Proteomes" id="UP000278222">
    <property type="component" value="Unassembled WGS sequence"/>
</dbReference>
<dbReference type="RefSeq" id="WP_123689446.1">
    <property type="nucleotide sequence ID" value="NZ_AP019700.1"/>
</dbReference>
<dbReference type="AlphaFoldDB" id="A0A3N1MAP9"/>
<dbReference type="Gene3D" id="3.30.70.1430">
    <property type="entry name" value="Multidrug efflux transporter AcrB pore domain"/>
    <property type="match status" value="2"/>
</dbReference>
<evidence type="ECO:0000256" key="7">
    <source>
        <dbReference type="ARBA" id="ARBA00023136"/>
    </source>
</evidence>
<dbReference type="SUPFAM" id="SSF82693">
    <property type="entry name" value="Multidrug efflux transporter AcrB pore domain, PN1, PN2, PC1 and PC2 subdomains"/>
    <property type="match status" value="3"/>
</dbReference>
<feature type="transmembrane region" description="Helical" evidence="8">
    <location>
        <begin position="899"/>
        <end position="924"/>
    </location>
</feature>
<feature type="transmembrane region" description="Helical" evidence="8">
    <location>
        <begin position="385"/>
        <end position="408"/>
    </location>
</feature>
<comment type="subcellular location">
    <subcellularLocation>
        <location evidence="1">Cell inner membrane</location>
        <topology evidence="1">Multi-pass membrane protein</topology>
    </subcellularLocation>
</comment>
<evidence type="ECO:0000313" key="9">
    <source>
        <dbReference type="EMBL" id="ROQ00135.1"/>
    </source>
</evidence>
<keyword evidence="2" id="KW-0813">Transport</keyword>
<reference evidence="9 10" key="1">
    <citation type="submission" date="2018-11" db="EMBL/GenBank/DDBJ databases">
        <title>Genomic Encyclopedia of Type Strains, Phase IV (KMG-IV): sequencing the most valuable type-strain genomes for metagenomic binning, comparative biology and taxonomic classification.</title>
        <authorList>
            <person name="Goeker M."/>
        </authorList>
    </citation>
    <scope>NUCLEOTIDE SEQUENCE [LARGE SCALE GENOMIC DNA]</scope>
    <source>
        <strain evidence="9 10">DSM 5900</strain>
    </source>
</reference>
<dbReference type="Gene3D" id="3.30.70.1440">
    <property type="entry name" value="Multidrug efflux transporter AcrB pore domain"/>
    <property type="match status" value="1"/>
</dbReference>
<dbReference type="InterPro" id="IPR027463">
    <property type="entry name" value="AcrB_DN_DC_subdom"/>
</dbReference>
<keyword evidence="3" id="KW-1003">Cell membrane</keyword>
<proteinExistence type="predicted"/>
<dbReference type="SUPFAM" id="SSF82866">
    <property type="entry name" value="Multidrug efflux transporter AcrB transmembrane domain"/>
    <property type="match status" value="2"/>
</dbReference>
<keyword evidence="10" id="KW-1185">Reference proteome</keyword>
<feature type="transmembrane region" description="Helical" evidence="8">
    <location>
        <begin position="358"/>
        <end position="379"/>
    </location>
</feature>
<keyword evidence="7 8" id="KW-0472">Membrane</keyword>
<dbReference type="SUPFAM" id="SSF82714">
    <property type="entry name" value="Multidrug efflux transporter AcrB TolC docking domain, DN and DC subdomains"/>
    <property type="match status" value="2"/>
</dbReference>